<evidence type="ECO:0000313" key="2">
    <source>
        <dbReference type="Proteomes" id="UP000318711"/>
    </source>
</evidence>
<dbReference type="Proteomes" id="UP000318711">
    <property type="component" value="Unassembled WGS sequence"/>
</dbReference>
<sequence>MNGILFVIKNIPIIIVAAMAMHQISRYELAVQRCRVTHSITKECFGYCPYVNSCVSQERNEYIVSETRRLVAEGMTWEEASATAARYA</sequence>
<comment type="caution">
    <text evidence="1">The sequence shown here is derived from an EMBL/GenBank/DDBJ whole genome shotgun (WGS) entry which is preliminary data.</text>
</comment>
<dbReference type="AlphaFoldDB" id="A0A554LUC1"/>
<reference evidence="1 2" key="1">
    <citation type="submission" date="2017-07" db="EMBL/GenBank/DDBJ databases">
        <title>Mechanisms for carbon and nitrogen cycling indicate functional differentiation within the Candidate Phyla Radiation.</title>
        <authorList>
            <person name="Danczak R.E."/>
            <person name="Johnston M.D."/>
            <person name="Kenah C."/>
            <person name="Slattery M."/>
            <person name="Wrighton K.C."/>
            <person name="Wilkins M.J."/>
        </authorList>
    </citation>
    <scope>NUCLEOTIDE SEQUENCE [LARGE SCALE GENOMIC DNA]</scope>
    <source>
        <strain evidence="1">Licking1014_2</strain>
    </source>
</reference>
<gene>
    <name evidence="1" type="ORF">CEN88_344</name>
</gene>
<dbReference type="EMBL" id="VMGL01000039">
    <property type="protein sequence ID" value="TSC96465.1"/>
    <property type="molecule type" value="Genomic_DNA"/>
</dbReference>
<accession>A0A554LUC1</accession>
<name>A0A554LUC1_9BACT</name>
<proteinExistence type="predicted"/>
<organism evidence="1 2">
    <name type="scientific">Candidatus Berkelbacteria bacterium Licking1014_2</name>
    <dbReference type="NCBI Taxonomy" id="2017146"/>
    <lineage>
        <taxon>Bacteria</taxon>
        <taxon>Candidatus Berkelbacteria</taxon>
    </lineage>
</organism>
<evidence type="ECO:0000313" key="1">
    <source>
        <dbReference type="EMBL" id="TSC96465.1"/>
    </source>
</evidence>
<protein>
    <submittedName>
        <fullName evidence="1">Uncharacterized protein</fullName>
    </submittedName>
</protein>